<dbReference type="AlphaFoldDB" id="A0A4Z1F1C9"/>
<accession>A0A4Z1F1C9</accession>
<dbReference type="EMBL" id="PQXI01000390">
    <property type="protein sequence ID" value="TGO18185.1"/>
    <property type="molecule type" value="Genomic_DNA"/>
</dbReference>
<proteinExistence type="predicted"/>
<comment type="caution">
    <text evidence="1">The sequence shown here is derived from an EMBL/GenBank/DDBJ whole genome shotgun (WGS) entry which is preliminary data.</text>
</comment>
<gene>
    <name evidence="1" type="ORF">BPAE_0392g00020</name>
</gene>
<organism evidence="1 2">
    <name type="scientific">Botrytis paeoniae</name>
    <dbReference type="NCBI Taxonomy" id="278948"/>
    <lineage>
        <taxon>Eukaryota</taxon>
        <taxon>Fungi</taxon>
        <taxon>Dikarya</taxon>
        <taxon>Ascomycota</taxon>
        <taxon>Pezizomycotina</taxon>
        <taxon>Leotiomycetes</taxon>
        <taxon>Helotiales</taxon>
        <taxon>Sclerotiniaceae</taxon>
        <taxon>Botrytis</taxon>
    </lineage>
</organism>
<reference evidence="1 2" key="1">
    <citation type="submission" date="2017-12" db="EMBL/GenBank/DDBJ databases">
        <title>Comparative genomics of Botrytis spp.</title>
        <authorList>
            <person name="Valero-Jimenez C.A."/>
            <person name="Tapia P."/>
            <person name="Veloso J."/>
            <person name="Silva-Moreno E."/>
            <person name="Staats M."/>
            <person name="Valdes J.H."/>
            <person name="Van Kan J.A.L."/>
        </authorList>
    </citation>
    <scope>NUCLEOTIDE SEQUENCE [LARGE SCALE GENOMIC DNA]</scope>
    <source>
        <strain evidence="1 2">Bp0003</strain>
    </source>
</reference>
<sequence>MDVEVEPEVWRMTNGSYLASSKVLVYGYNGTKSSKTKSWRFCIFNVRIYLFERRLWAIAGDVSGAKKILQSKDSSSEIRPPRLFREVRSD</sequence>
<dbReference type="Proteomes" id="UP000297910">
    <property type="component" value="Unassembled WGS sequence"/>
</dbReference>
<keyword evidence="2" id="KW-1185">Reference proteome</keyword>
<name>A0A4Z1F1C9_9HELO</name>
<protein>
    <submittedName>
        <fullName evidence="1">Uncharacterized protein</fullName>
    </submittedName>
</protein>
<evidence type="ECO:0000313" key="1">
    <source>
        <dbReference type="EMBL" id="TGO18185.1"/>
    </source>
</evidence>
<evidence type="ECO:0000313" key="2">
    <source>
        <dbReference type="Proteomes" id="UP000297910"/>
    </source>
</evidence>